<name>A0A9D0Z0I8_9FIRM</name>
<gene>
    <name evidence="1" type="ORF">IAC85_05785</name>
</gene>
<protein>
    <submittedName>
        <fullName evidence="1">Uncharacterized protein</fullName>
    </submittedName>
</protein>
<evidence type="ECO:0000313" key="1">
    <source>
        <dbReference type="EMBL" id="HIQ65229.1"/>
    </source>
</evidence>
<reference evidence="1" key="2">
    <citation type="journal article" date="2021" name="PeerJ">
        <title>Extensive microbial diversity within the chicken gut microbiome revealed by metagenomics and culture.</title>
        <authorList>
            <person name="Gilroy R."/>
            <person name="Ravi A."/>
            <person name="Getino M."/>
            <person name="Pursley I."/>
            <person name="Horton D.L."/>
            <person name="Alikhan N.F."/>
            <person name="Baker D."/>
            <person name="Gharbi K."/>
            <person name="Hall N."/>
            <person name="Watson M."/>
            <person name="Adriaenssens E.M."/>
            <person name="Foster-Nyarko E."/>
            <person name="Jarju S."/>
            <person name="Secka A."/>
            <person name="Antonio M."/>
            <person name="Oren A."/>
            <person name="Chaudhuri R.R."/>
            <person name="La Ragione R."/>
            <person name="Hildebrand F."/>
            <person name="Pallen M.J."/>
        </authorList>
    </citation>
    <scope>NUCLEOTIDE SEQUENCE</scope>
    <source>
        <strain evidence="1">CHK165-10780</strain>
    </source>
</reference>
<proteinExistence type="predicted"/>
<reference evidence="1" key="1">
    <citation type="submission" date="2020-10" db="EMBL/GenBank/DDBJ databases">
        <authorList>
            <person name="Gilroy R."/>
        </authorList>
    </citation>
    <scope>NUCLEOTIDE SEQUENCE</scope>
    <source>
        <strain evidence="1">CHK165-10780</strain>
    </source>
</reference>
<dbReference type="AlphaFoldDB" id="A0A9D0Z0I8"/>
<comment type="caution">
    <text evidence="1">The sequence shown here is derived from an EMBL/GenBank/DDBJ whole genome shotgun (WGS) entry which is preliminary data.</text>
</comment>
<sequence>MKCEKCNIEMIDGSLYGKPRFIDIDHDIDKFYVSIKTGKKTSVLGLEVDETKKIKLNVKVCPKCGKVEMYVSPNDIKE</sequence>
<dbReference type="EMBL" id="DVFU01000113">
    <property type="protein sequence ID" value="HIQ65229.1"/>
    <property type="molecule type" value="Genomic_DNA"/>
</dbReference>
<organism evidence="1 2">
    <name type="scientific">Candidatus Faecenecus gallistercoris</name>
    <dbReference type="NCBI Taxonomy" id="2840793"/>
    <lineage>
        <taxon>Bacteria</taxon>
        <taxon>Bacillati</taxon>
        <taxon>Bacillota</taxon>
        <taxon>Bacillota incertae sedis</taxon>
        <taxon>Candidatus Faecenecus</taxon>
    </lineage>
</organism>
<evidence type="ECO:0000313" key="2">
    <source>
        <dbReference type="Proteomes" id="UP000886725"/>
    </source>
</evidence>
<dbReference type="Proteomes" id="UP000886725">
    <property type="component" value="Unassembled WGS sequence"/>
</dbReference>
<accession>A0A9D0Z0I8</accession>